<dbReference type="PANTHER" id="PTHR43240:SF5">
    <property type="entry name" value="1,4-DIHYDROXY-2-NAPHTHOYL-COA THIOESTERASE 1"/>
    <property type="match status" value="1"/>
</dbReference>
<feature type="domain" description="Thioesterase" evidence="3">
    <location>
        <begin position="57"/>
        <end position="130"/>
    </location>
</feature>
<dbReference type="NCBIfam" id="TIGR00369">
    <property type="entry name" value="unchar_dom_1"/>
    <property type="match status" value="1"/>
</dbReference>
<dbReference type="AlphaFoldDB" id="A0A223V3Z5"/>
<comment type="similarity">
    <text evidence="1">Belongs to the thioesterase PaaI family.</text>
</comment>
<dbReference type="OrthoDB" id="9813158at2"/>
<dbReference type="GO" id="GO:0005829">
    <property type="term" value="C:cytosol"/>
    <property type="evidence" value="ECO:0007669"/>
    <property type="project" value="TreeGrafter"/>
</dbReference>
<evidence type="ECO:0000256" key="1">
    <source>
        <dbReference type="ARBA" id="ARBA00008324"/>
    </source>
</evidence>
<dbReference type="RefSeq" id="WP_094996578.1">
    <property type="nucleotide sequence ID" value="NZ_BMJL01000006.1"/>
</dbReference>
<dbReference type="InterPro" id="IPR003736">
    <property type="entry name" value="PAAI_dom"/>
</dbReference>
<organism evidence="4 5">
    <name type="scientific">Maribacter cobaltidurans</name>
    <dbReference type="NCBI Taxonomy" id="1178778"/>
    <lineage>
        <taxon>Bacteria</taxon>
        <taxon>Pseudomonadati</taxon>
        <taxon>Bacteroidota</taxon>
        <taxon>Flavobacteriia</taxon>
        <taxon>Flavobacteriales</taxon>
        <taxon>Flavobacteriaceae</taxon>
        <taxon>Maribacter</taxon>
    </lineage>
</organism>
<dbReference type="SUPFAM" id="SSF54637">
    <property type="entry name" value="Thioesterase/thiol ester dehydrase-isomerase"/>
    <property type="match status" value="1"/>
</dbReference>
<dbReference type="Proteomes" id="UP000215244">
    <property type="component" value="Chromosome"/>
</dbReference>
<evidence type="ECO:0000313" key="5">
    <source>
        <dbReference type="Proteomes" id="UP000215244"/>
    </source>
</evidence>
<sequence>MQEKGQDDHSFLKHAIENMMPANKIFGLEIMEIKPRYVSIKVPFKKEFIGDYLQKRWHGGILAAIADTAGGAAGATTLDSLQDRINTLDMRIDYLHPTVEEDILAKAKIVKSGKATAVVDVELFQSEQKDPVALARCIYSIHRNSS</sequence>
<evidence type="ECO:0000313" key="4">
    <source>
        <dbReference type="EMBL" id="ASV29957.1"/>
    </source>
</evidence>
<name>A0A223V3Z5_9FLAO</name>
<dbReference type="KEGG" id="marb:CJ263_06820"/>
<dbReference type="GO" id="GO:0061522">
    <property type="term" value="F:1,4-dihydroxy-2-naphthoyl-CoA thioesterase activity"/>
    <property type="evidence" value="ECO:0007669"/>
    <property type="project" value="TreeGrafter"/>
</dbReference>
<dbReference type="InterPro" id="IPR006683">
    <property type="entry name" value="Thioestr_dom"/>
</dbReference>
<evidence type="ECO:0000259" key="3">
    <source>
        <dbReference type="Pfam" id="PF03061"/>
    </source>
</evidence>
<dbReference type="PANTHER" id="PTHR43240">
    <property type="entry name" value="1,4-DIHYDROXY-2-NAPHTHOYL-COA THIOESTERASE 1"/>
    <property type="match status" value="1"/>
</dbReference>
<dbReference type="Gene3D" id="3.10.129.10">
    <property type="entry name" value="Hotdog Thioesterase"/>
    <property type="match status" value="1"/>
</dbReference>
<dbReference type="InterPro" id="IPR029069">
    <property type="entry name" value="HotDog_dom_sf"/>
</dbReference>
<dbReference type="Pfam" id="PF03061">
    <property type="entry name" value="4HBT"/>
    <property type="match status" value="1"/>
</dbReference>
<proteinExistence type="inferred from homology"/>
<dbReference type="EMBL" id="CP022957">
    <property type="protein sequence ID" value="ASV29957.1"/>
    <property type="molecule type" value="Genomic_DNA"/>
</dbReference>
<evidence type="ECO:0000256" key="2">
    <source>
        <dbReference type="ARBA" id="ARBA00022801"/>
    </source>
</evidence>
<keyword evidence="2" id="KW-0378">Hydrolase</keyword>
<accession>A0A223V3Z5</accession>
<protein>
    <recommendedName>
        <fullName evidence="3">Thioesterase domain-containing protein</fullName>
    </recommendedName>
</protein>
<gene>
    <name evidence="4" type="ORF">CJ263_06820</name>
</gene>
<keyword evidence="5" id="KW-1185">Reference proteome</keyword>
<dbReference type="CDD" id="cd03443">
    <property type="entry name" value="PaaI_thioesterase"/>
    <property type="match status" value="1"/>
</dbReference>
<reference evidence="4 5" key="1">
    <citation type="submission" date="2017-08" db="EMBL/GenBank/DDBJ databases">
        <title>The complete genome sequence of Maribacter sp. B1, isolated from deep-sea sediment.</title>
        <authorList>
            <person name="Wu Y.-H."/>
            <person name="Cheng H."/>
            <person name="Xu X.-W."/>
        </authorList>
    </citation>
    <scope>NUCLEOTIDE SEQUENCE [LARGE SCALE GENOMIC DNA]</scope>
    <source>
        <strain evidence="4 5">B1</strain>
    </source>
</reference>